<evidence type="ECO:0000256" key="2">
    <source>
        <dbReference type="ARBA" id="ARBA00022801"/>
    </source>
</evidence>
<comment type="similarity">
    <text evidence="1">Belongs to the peptidase M20 family.</text>
</comment>
<dbReference type="InterPro" id="IPR011650">
    <property type="entry name" value="Peptidase_M20_dimer"/>
</dbReference>
<dbReference type="SUPFAM" id="SSF55031">
    <property type="entry name" value="Bacterial exopeptidase dimerisation domain"/>
    <property type="match status" value="1"/>
</dbReference>
<feature type="binding site" evidence="3">
    <location>
        <position position="80"/>
    </location>
    <ligand>
        <name>Zn(2+)</name>
        <dbReference type="ChEBI" id="CHEBI:29105"/>
        <label>1</label>
    </ligand>
</feature>
<dbReference type="GO" id="GO:0016813">
    <property type="term" value="F:hydrolase activity, acting on carbon-nitrogen (but not peptide) bonds, in linear amidines"/>
    <property type="evidence" value="ECO:0007669"/>
    <property type="project" value="InterPro"/>
</dbReference>
<dbReference type="GO" id="GO:0046872">
    <property type="term" value="F:metal ion binding"/>
    <property type="evidence" value="ECO:0007669"/>
    <property type="project" value="UniProtKB-KW"/>
</dbReference>
<dbReference type="InterPro" id="IPR010158">
    <property type="entry name" value="Amidase_Cbmase"/>
</dbReference>
<feature type="binding site" evidence="3">
    <location>
        <position position="124"/>
    </location>
    <ligand>
        <name>Zn(2+)</name>
        <dbReference type="ChEBI" id="CHEBI:29105"/>
        <label>2</label>
    </ligand>
</feature>
<accession>A0A9D1MQP1</accession>
<gene>
    <name evidence="6" type="ORF">IAB06_06430</name>
</gene>
<feature type="binding site" evidence="3">
    <location>
        <position position="91"/>
    </location>
    <ligand>
        <name>Zn(2+)</name>
        <dbReference type="ChEBI" id="CHEBI:29105"/>
        <label>2</label>
    </ligand>
</feature>
<dbReference type="PIRSF" id="PIRSF001235">
    <property type="entry name" value="Amidase_carbamoylase"/>
    <property type="match status" value="1"/>
</dbReference>
<dbReference type="SUPFAM" id="SSF53187">
    <property type="entry name" value="Zn-dependent exopeptidases"/>
    <property type="match status" value="1"/>
</dbReference>
<dbReference type="PANTHER" id="PTHR32494:SF5">
    <property type="entry name" value="ALLANTOATE AMIDOHYDROLASE"/>
    <property type="match status" value="1"/>
</dbReference>
<feature type="binding site" evidence="3">
    <location>
        <position position="382"/>
    </location>
    <ligand>
        <name>Zn(2+)</name>
        <dbReference type="ChEBI" id="CHEBI:29105"/>
        <label>2</label>
    </ligand>
</feature>
<dbReference type="NCBIfam" id="NF006771">
    <property type="entry name" value="PRK09290.1-5"/>
    <property type="match status" value="1"/>
</dbReference>
<dbReference type="InterPro" id="IPR001261">
    <property type="entry name" value="ArgE/DapE_CS"/>
</dbReference>
<name>A0A9D1MQP1_9FIRM</name>
<dbReference type="Proteomes" id="UP000824099">
    <property type="component" value="Unassembled WGS sequence"/>
</dbReference>
<organism evidence="6 7">
    <name type="scientific">Candidatus Avacidaminococcus intestinavium</name>
    <dbReference type="NCBI Taxonomy" id="2840684"/>
    <lineage>
        <taxon>Bacteria</taxon>
        <taxon>Bacillati</taxon>
        <taxon>Bacillota</taxon>
        <taxon>Negativicutes</taxon>
        <taxon>Acidaminococcales</taxon>
        <taxon>Acidaminococcaceae</taxon>
        <taxon>Acidaminococcaceae incertae sedis</taxon>
        <taxon>Candidatus Avacidaminococcus</taxon>
    </lineage>
</organism>
<evidence type="ECO:0000259" key="5">
    <source>
        <dbReference type="Pfam" id="PF07687"/>
    </source>
</evidence>
<feature type="binding site" evidence="4">
    <location>
        <position position="288"/>
    </location>
    <ligand>
        <name>allantoate</name>
        <dbReference type="ChEBI" id="CHEBI:17536"/>
    </ligand>
</feature>
<dbReference type="Pfam" id="PF07687">
    <property type="entry name" value="M20_dimer"/>
    <property type="match status" value="1"/>
</dbReference>
<dbReference type="AlphaFoldDB" id="A0A9D1MQP1"/>
<evidence type="ECO:0000256" key="3">
    <source>
        <dbReference type="PIRSR" id="PIRSR001235-1"/>
    </source>
</evidence>
<keyword evidence="2 6" id="KW-0378">Hydrolase</keyword>
<reference evidence="6" key="2">
    <citation type="journal article" date="2021" name="PeerJ">
        <title>Extensive microbial diversity within the chicken gut microbiome revealed by metagenomics and culture.</title>
        <authorList>
            <person name="Gilroy R."/>
            <person name="Ravi A."/>
            <person name="Getino M."/>
            <person name="Pursley I."/>
            <person name="Horton D.L."/>
            <person name="Alikhan N.F."/>
            <person name="Baker D."/>
            <person name="Gharbi K."/>
            <person name="Hall N."/>
            <person name="Watson M."/>
            <person name="Adriaenssens E.M."/>
            <person name="Foster-Nyarko E."/>
            <person name="Jarju S."/>
            <person name="Secka A."/>
            <person name="Antonio M."/>
            <person name="Oren A."/>
            <person name="Chaudhuri R.R."/>
            <person name="La Ragione R."/>
            <person name="Hildebrand F."/>
            <person name="Pallen M.J."/>
        </authorList>
    </citation>
    <scope>NUCLEOTIDE SEQUENCE</scope>
    <source>
        <strain evidence="6">CHK160-1198</strain>
    </source>
</reference>
<evidence type="ECO:0000313" key="7">
    <source>
        <dbReference type="Proteomes" id="UP000824099"/>
    </source>
</evidence>
<feature type="binding site" evidence="4">
    <location>
        <position position="214"/>
    </location>
    <ligand>
        <name>allantoate</name>
        <dbReference type="ChEBI" id="CHEBI:17536"/>
    </ligand>
</feature>
<dbReference type="Gene3D" id="3.30.70.360">
    <property type="match status" value="1"/>
</dbReference>
<keyword evidence="3" id="KW-0862">Zinc</keyword>
<comment type="cofactor">
    <cofactor evidence="3">
        <name>Zn(2+)</name>
        <dbReference type="ChEBI" id="CHEBI:29105"/>
    </cofactor>
    <text evidence="3">Binds 2 Zn(2+) ions per subunit.</text>
</comment>
<dbReference type="PANTHER" id="PTHR32494">
    <property type="entry name" value="ALLANTOATE DEIMINASE-RELATED"/>
    <property type="match status" value="1"/>
</dbReference>
<reference evidence="6" key="1">
    <citation type="submission" date="2020-10" db="EMBL/GenBank/DDBJ databases">
        <authorList>
            <person name="Gilroy R."/>
        </authorList>
    </citation>
    <scope>NUCLEOTIDE SEQUENCE</scope>
    <source>
        <strain evidence="6">CHK160-1198</strain>
    </source>
</reference>
<dbReference type="EMBL" id="DVNI01000105">
    <property type="protein sequence ID" value="HIU64652.1"/>
    <property type="molecule type" value="Genomic_DNA"/>
</dbReference>
<dbReference type="Pfam" id="PF01546">
    <property type="entry name" value="Peptidase_M20"/>
    <property type="match status" value="1"/>
</dbReference>
<evidence type="ECO:0000313" key="6">
    <source>
        <dbReference type="EMBL" id="HIU64652.1"/>
    </source>
</evidence>
<dbReference type="CDD" id="cd03884">
    <property type="entry name" value="M20_bAS"/>
    <property type="match status" value="1"/>
</dbReference>
<dbReference type="Gene3D" id="3.40.630.10">
    <property type="entry name" value="Zn peptidases"/>
    <property type="match status" value="1"/>
</dbReference>
<proteinExistence type="inferred from homology"/>
<protein>
    <submittedName>
        <fullName evidence="6">Zn-dependent hydrolase</fullName>
    </submittedName>
</protein>
<evidence type="ECO:0000256" key="4">
    <source>
        <dbReference type="PIRSR" id="PIRSR001235-2"/>
    </source>
</evidence>
<feature type="domain" description="Peptidase M20 dimerisation" evidence="5">
    <location>
        <begin position="215"/>
        <end position="309"/>
    </location>
</feature>
<dbReference type="InterPro" id="IPR002933">
    <property type="entry name" value="Peptidase_M20"/>
</dbReference>
<comment type="caution">
    <text evidence="6">The sequence shown here is derived from an EMBL/GenBank/DDBJ whole genome shotgun (WGS) entry which is preliminary data.</text>
</comment>
<feature type="binding site" evidence="3">
    <location>
        <position position="189"/>
    </location>
    <ligand>
        <name>Zn(2+)</name>
        <dbReference type="ChEBI" id="CHEBI:29105"/>
        <label>1</label>
    </ligand>
</feature>
<dbReference type="PROSITE" id="PS00758">
    <property type="entry name" value="ARGE_DAPE_CPG2_1"/>
    <property type="match status" value="1"/>
</dbReference>
<sequence>MLRPNKERVNSLIAGIAEFGKTASGNTRLAYSAEDNAAIQWLLKQVEDLGLQISEDTVGNVFLRRPGYDSAAKPIAMGSHLDTVAHGGAYDGIVGVISALETMYMLRNEQLKHTLETIIFRAEESTRFGFATIGSKLMTGSGTPQQFSSAAKQNDKTFEECLRENGYDPTRYKEAIKKQDCYKCFLEVHIEQGKVLDETGDAIGIVQNIAAPTRFKLIIEGLADHSGATPMGFRKDALVAGAKLILAIEQAAVLEATQGTVATVGVVDIEPSSINVIPGQVVLWVDVRGVDETSIALVLSEIAKSCQQVENADNMKIQREMLTQDHPVPLNDEITKLLLEICHKQGIKARVMNSGAGHDAMHMAKLVPTGMIFIPCRKGISHNPAEYVSIEEIITGIEVLAEAIYRLAK</sequence>
<dbReference type="InterPro" id="IPR036264">
    <property type="entry name" value="Bact_exopeptidase_dim_dom"/>
</dbReference>
<feature type="binding site" evidence="3">
    <location>
        <position position="91"/>
    </location>
    <ligand>
        <name>Zn(2+)</name>
        <dbReference type="ChEBI" id="CHEBI:29105"/>
        <label>1</label>
    </ligand>
</feature>
<keyword evidence="3" id="KW-0479">Metal-binding</keyword>
<evidence type="ECO:0000256" key="1">
    <source>
        <dbReference type="ARBA" id="ARBA00006153"/>
    </source>
</evidence>
<feature type="binding site" evidence="4">
    <location>
        <position position="275"/>
    </location>
    <ligand>
        <name>allantoate</name>
        <dbReference type="ChEBI" id="CHEBI:17536"/>
    </ligand>
</feature>
<dbReference type="NCBIfam" id="TIGR01879">
    <property type="entry name" value="hydantase"/>
    <property type="match status" value="1"/>
</dbReference>